<protein>
    <submittedName>
        <fullName evidence="4">Glycosyltransferase involved in cell wall bisynthesis</fullName>
    </submittedName>
</protein>
<sequence length="381" mass="43340">MTGHFTIGYDAKRIVSNGTGLGSYGRTLVNDIATQSRNLQLILYAPDKGHDELRSQVVDHDNVVFRYPTTGIPYTPKALWRSKGIIKDLMHDGVQLFHGLSGELPLGIHKSGIKSVVTIHDLIFLRHPEFYHWLDTKLYTWKFRQTIREADHVIAISECTKRDIIELGQVDERKISLIYQSYSPKYSDQISDTQKETVRQSYNLPKRFILNVGSIEERKNILLAVKALPYLPDDLSLVIVGRHTTYTDKVLEYARKHNQSHRIHVLHGVPNDSLPILYAMAETFVYPSRYEGFGIPIIEAIRCGLPVVACTGSCLEEAGGPDSLYVDPDDEQGMANAIQQTLLRADGREQRILRSQEYIRRFEGTDVTGQVIDLYKQLLFL</sequence>
<dbReference type="AlphaFoldDB" id="A0A1I0Q8Q7"/>
<dbReference type="RefSeq" id="WP_091899978.1">
    <property type="nucleotide sequence ID" value="NZ_FOIQ01000006.1"/>
</dbReference>
<dbReference type="CDD" id="cd03809">
    <property type="entry name" value="GT4_MtfB-like"/>
    <property type="match status" value="1"/>
</dbReference>
<proteinExistence type="predicted"/>
<dbReference type="InterPro" id="IPR001296">
    <property type="entry name" value="Glyco_trans_1"/>
</dbReference>
<dbReference type="PANTHER" id="PTHR46401:SF2">
    <property type="entry name" value="GLYCOSYLTRANSFERASE WBBK-RELATED"/>
    <property type="match status" value="1"/>
</dbReference>
<dbReference type="SUPFAM" id="SSF53756">
    <property type="entry name" value="UDP-Glycosyltransferase/glycogen phosphorylase"/>
    <property type="match status" value="1"/>
</dbReference>
<evidence type="ECO:0000313" key="4">
    <source>
        <dbReference type="EMBL" id="SEW23389.1"/>
    </source>
</evidence>
<keyword evidence="5" id="KW-1185">Reference proteome</keyword>
<evidence type="ECO:0000259" key="2">
    <source>
        <dbReference type="Pfam" id="PF00534"/>
    </source>
</evidence>
<feature type="domain" description="Glycosyltransferase subfamily 4-like N-terminal" evidence="3">
    <location>
        <begin position="36"/>
        <end position="179"/>
    </location>
</feature>
<dbReference type="GO" id="GO:0016757">
    <property type="term" value="F:glycosyltransferase activity"/>
    <property type="evidence" value="ECO:0007669"/>
    <property type="project" value="InterPro"/>
</dbReference>
<evidence type="ECO:0000313" key="5">
    <source>
        <dbReference type="Proteomes" id="UP000199373"/>
    </source>
</evidence>
<feature type="domain" description="Glycosyl transferase family 1" evidence="2">
    <location>
        <begin position="196"/>
        <end position="349"/>
    </location>
</feature>
<evidence type="ECO:0000259" key="3">
    <source>
        <dbReference type="Pfam" id="PF13439"/>
    </source>
</evidence>
<organism evidence="4 5">
    <name type="scientific">Prevotella aff. ruminicola Tc2-24</name>
    <dbReference type="NCBI Taxonomy" id="81582"/>
    <lineage>
        <taxon>Bacteria</taxon>
        <taxon>Pseudomonadati</taxon>
        <taxon>Bacteroidota</taxon>
        <taxon>Bacteroidia</taxon>
        <taxon>Bacteroidales</taxon>
        <taxon>Prevotellaceae</taxon>
        <taxon>Prevotella</taxon>
    </lineage>
</organism>
<keyword evidence="1 4" id="KW-0808">Transferase</keyword>
<dbReference type="Proteomes" id="UP000199373">
    <property type="component" value="Unassembled WGS sequence"/>
</dbReference>
<reference evidence="4 5" key="1">
    <citation type="submission" date="2016-10" db="EMBL/GenBank/DDBJ databases">
        <authorList>
            <person name="de Groot N.N."/>
        </authorList>
    </citation>
    <scope>NUCLEOTIDE SEQUENCE [LARGE SCALE GENOMIC DNA]</scope>
    <source>
        <strain evidence="4 5">TC2-24</strain>
    </source>
</reference>
<evidence type="ECO:0000256" key="1">
    <source>
        <dbReference type="ARBA" id="ARBA00022679"/>
    </source>
</evidence>
<gene>
    <name evidence="4" type="ORF">SAMN04487850_2256</name>
</gene>
<dbReference type="Gene3D" id="3.40.50.2000">
    <property type="entry name" value="Glycogen Phosphorylase B"/>
    <property type="match status" value="2"/>
</dbReference>
<dbReference type="PANTHER" id="PTHR46401">
    <property type="entry name" value="GLYCOSYLTRANSFERASE WBBK-RELATED"/>
    <property type="match status" value="1"/>
</dbReference>
<dbReference type="Pfam" id="PF00534">
    <property type="entry name" value="Glycos_transf_1"/>
    <property type="match status" value="1"/>
</dbReference>
<name>A0A1I0Q8Q7_9BACT</name>
<dbReference type="EMBL" id="FOIQ01000006">
    <property type="protein sequence ID" value="SEW23389.1"/>
    <property type="molecule type" value="Genomic_DNA"/>
</dbReference>
<dbReference type="Pfam" id="PF13439">
    <property type="entry name" value="Glyco_transf_4"/>
    <property type="match status" value="1"/>
</dbReference>
<dbReference type="InterPro" id="IPR028098">
    <property type="entry name" value="Glyco_trans_4-like_N"/>
</dbReference>
<accession>A0A1I0Q8Q7</accession>